<dbReference type="KEGG" id="taz:TREAZ_2115"/>
<gene>
    <name evidence="1" type="ordered locus">TREAZ_2115</name>
</gene>
<dbReference type="Proteomes" id="UP000009222">
    <property type="component" value="Chromosome"/>
</dbReference>
<organism evidence="1 2">
    <name type="scientific">Leadbettera azotonutricia (strain ATCC BAA-888 / DSM 13862 / ZAS-9)</name>
    <name type="common">Treponema azotonutricium</name>
    <dbReference type="NCBI Taxonomy" id="545695"/>
    <lineage>
        <taxon>Bacteria</taxon>
        <taxon>Pseudomonadati</taxon>
        <taxon>Spirochaetota</taxon>
        <taxon>Spirochaetia</taxon>
        <taxon>Spirochaetales</taxon>
        <taxon>Breznakiellaceae</taxon>
        <taxon>Leadbettera</taxon>
    </lineage>
</organism>
<dbReference type="AlphaFoldDB" id="F5Y9E6"/>
<keyword evidence="2" id="KW-1185">Reference proteome</keyword>
<dbReference type="STRING" id="545695.TREAZ_2115"/>
<dbReference type="EMBL" id="CP001841">
    <property type="protein sequence ID" value="AEF80904.1"/>
    <property type="molecule type" value="Genomic_DNA"/>
</dbReference>
<name>F5Y9E6_LEAAZ</name>
<proteinExistence type="predicted"/>
<accession>F5Y9E6</accession>
<reference evidence="2" key="1">
    <citation type="submission" date="2009-12" db="EMBL/GenBank/DDBJ databases">
        <title>Complete sequence of Treponema azotonutricium strain ZAS-9.</title>
        <authorList>
            <person name="Tetu S.G."/>
            <person name="Matson E."/>
            <person name="Ren Q."/>
            <person name="Seshadri R."/>
            <person name="Elbourne L."/>
            <person name="Hassan K.A."/>
            <person name="Durkin A."/>
            <person name="Radune D."/>
            <person name="Mohamoud Y."/>
            <person name="Shay R."/>
            <person name="Jin S."/>
            <person name="Zhang X."/>
            <person name="Lucey K."/>
            <person name="Ballor N.R."/>
            <person name="Ottesen E."/>
            <person name="Rosenthal R."/>
            <person name="Allen A."/>
            <person name="Leadbetter J.R."/>
            <person name="Paulsen I.T."/>
        </authorList>
    </citation>
    <scope>NUCLEOTIDE SEQUENCE [LARGE SCALE GENOMIC DNA]</scope>
    <source>
        <strain evidence="2">ATCC BAA-888 / DSM 13862 / ZAS-9</strain>
    </source>
</reference>
<protein>
    <submittedName>
        <fullName evidence="1">Uncharacterized protein</fullName>
    </submittedName>
</protein>
<evidence type="ECO:0000313" key="2">
    <source>
        <dbReference type="Proteomes" id="UP000009222"/>
    </source>
</evidence>
<dbReference type="RefSeq" id="WP_015709934.1">
    <property type="nucleotide sequence ID" value="NC_015577.1"/>
</dbReference>
<reference evidence="1 2" key="2">
    <citation type="journal article" date="2011" name="ISME J.">
        <title>RNA-seq reveals cooperative metabolic interactions between two termite-gut spirochete species in co-culture.</title>
        <authorList>
            <person name="Rosenthal A.Z."/>
            <person name="Matson E.G."/>
            <person name="Eldar A."/>
            <person name="Leadbetter J.R."/>
        </authorList>
    </citation>
    <scope>NUCLEOTIDE SEQUENCE [LARGE SCALE GENOMIC DNA]</scope>
    <source>
        <strain evidence="2">ATCC BAA-888 / DSM 13862 / ZAS-9</strain>
    </source>
</reference>
<dbReference type="HOGENOM" id="CLU_2385238_0_0_12"/>
<evidence type="ECO:0000313" key="1">
    <source>
        <dbReference type="EMBL" id="AEF80904.1"/>
    </source>
</evidence>
<sequence>MTVEELRTELETIVSGLSSSGFETIDQGILDKLSKLNASAGELGMKEGKRLTENLQSVMAAIKEGKSNASSGGIRLTALDFYVKKIAGGNIEDL</sequence>
<dbReference type="InParanoid" id="F5Y9E6"/>